<dbReference type="AlphaFoldDB" id="A0A450ZCQ9"/>
<protein>
    <recommendedName>
        <fullName evidence="7 9">Uroporphyrinogen-III synthase</fullName>
        <ecNumber evidence="3 9">4.2.1.75</ecNumber>
    </recommendedName>
</protein>
<keyword evidence="5 9" id="KW-0627">Porphyrin biosynthesis</keyword>
<evidence type="ECO:0000256" key="2">
    <source>
        <dbReference type="ARBA" id="ARBA00008133"/>
    </source>
</evidence>
<dbReference type="GO" id="GO:0006782">
    <property type="term" value="P:protoporphyrinogen IX biosynthetic process"/>
    <property type="evidence" value="ECO:0007669"/>
    <property type="project" value="UniProtKB-UniRule"/>
</dbReference>
<evidence type="ECO:0000256" key="1">
    <source>
        <dbReference type="ARBA" id="ARBA00004772"/>
    </source>
</evidence>
<evidence type="ECO:0000256" key="5">
    <source>
        <dbReference type="ARBA" id="ARBA00023244"/>
    </source>
</evidence>
<keyword evidence="4 9" id="KW-0456">Lyase</keyword>
<dbReference type="PANTHER" id="PTHR38042:SF1">
    <property type="entry name" value="UROPORPHYRINOGEN-III SYNTHASE, CHLOROPLASTIC"/>
    <property type="match status" value="1"/>
</dbReference>
<dbReference type="PANTHER" id="PTHR38042">
    <property type="entry name" value="UROPORPHYRINOGEN-III SYNTHASE, CHLOROPLASTIC"/>
    <property type="match status" value="1"/>
</dbReference>
<evidence type="ECO:0000313" key="12">
    <source>
        <dbReference type="EMBL" id="VFK51548.1"/>
    </source>
</evidence>
<reference evidence="12" key="1">
    <citation type="submission" date="2019-02" db="EMBL/GenBank/DDBJ databases">
        <authorList>
            <person name="Gruber-Vodicka R. H."/>
            <person name="Seah K. B. B."/>
        </authorList>
    </citation>
    <scope>NUCLEOTIDE SEQUENCE</scope>
    <source>
        <strain evidence="11">BECK_BZ123</strain>
        <strain evidence="12">BECK_BZ126</strain>
    </source>
</reference>
<dbReference type="InterPro" id="IPR003754">
    <property type="entry name" value="4pyrrol_synth_uPrphyn_synth"/>
</dbReference>
<dbReference type="Pfam" id="PF02602">
    <property type="entry name" value="HEM4"/>
    <property type="match status" value="1"/>
</dbReference>
<comment type="catalytic activity">
    <reaction evidence="8 9">
        <text>hydroxymethylbilane = uroporphyrinogen III + H2O</text>
        <dbReference type="Rhea" id="RHEA:18965"/>
        <dbReference type="ChEBI" id="CHEBI:15377"/>
        <dbReference type="ChEBI" id="CHEBI:57308"/>
        <dbReference type="ChEBI" id="CHEBI:57845"/>
        <dbReference type="EC" id="4.2.1.75"/>
    </reaction>
</comment>
<name>A0A450ZCQ9_9GAMM</name>
<evidence type="ECO:0000256" key="3">
    <source>
        <dbReference type="ARBA" id="ARBA00013109"/>
    </source>
</evidence>
<evidence type="ECO:0000259" key="10">
    <source>
        <dbReference type="Pfam" id="PF02602"/>
    </source>
</evidence>
<dbReference type="EMBL" id="CAADFW010000001">
    <property type="protein sequence ID" value="VFK51548.1"/>
    <property type="molecule type" value="Genomic_DNA"/>
</dbReference>
<dbReference type="GO" id="GO:0006780">
    <property type="term" value="P:uroporphyrinogen III biosynthetic process"/>
    <property type="evidence" value="ECO:0007669"/>
    <property type="project" value="UniProtKB-UniRule"/>
</dbReference>
<evidence type="ECO:0000256" key="6">
    <source>
        <dbReference type="ARBA" id="ARBA00037589"/>
    </source>
</evidence>
<gene>
    <name evidence="11" type="ORF">BECKTC1821D_GA0114238_100177</name>
    <name evidence="12" type="ORF">BECKTC1821F_GA0114240_1001135</name>
</gene>
<comment type="pathway">
    <text evidence="1 9">Porphyrin-containing compound metabolism; protoporphyrin-IX biosynthesis; coproporphyrinogen-III from 5-aminolevulinate: step 3/4.</text>
</comment>
<feature type="domain" description="Tetrapyrrole biosynthesis uroporphyrinogen III synthase" evidence="10">
    <location>
        <begin position="33"/>
        <end position="246"/>
    </location>
</feature>
<organism evidence="12">
    <name type="scientific">Candidatus Kentrum sp. TC</name>
    <dbReference type="NCBI Taxonomy" id="2126339"/>
    <lineage>
        <taxon>Bacteria</taxon>
        <taxon>Pseudomonadati</taxon>
        <taxon>Pseudomonadota</taxon>
        <taxon>Gammaproteobacteria</taxon>
        <taxon>Candidatus Kentrum</taxon>
    </lineage>
</organism>
<evidence type="ECO:0000313" key="11">
    <source>
        <dbReference type="EMBL" id="VFK37440.1"/>
    </source>
</evidence>
<dbReference type="InterPro" id="IPR039793">
    <property type="entry name" value="UROS/Hem4"/>
</dbReference>
<evidence type="ECO:0000256" key="4">
    <source>
        <dbReference type="ARBA" id="ARBA00023239"/>
    </source>
</evidence>
<dbReference type="GO" id="GO:0004852">
    <property type="term" value="F:uroporphyrinogen-III synthase activity"/>
    <property type="evidence" value="ECO:0007669"/>
    <property type="project" value="UniProtKB-UniRule"/>
</dbReference>
<dbReference type="InterPro" id="IPR036108">
    <property type="entry name" value="4pyrrol_syn_uPrphyn_synt_sf"/>
</dbReference>
<dbReference type="SUPFAM" id="SSF69618">
    <property type="entry name" value="HemD-like"/>
    <property type="match status" value="1"/>
</dbReference>
<comment type="function">
    <text evidence="6 9">Catalyzes cyclization of the linear tetrapyrrole, hydroxymethylbilane, to the macrocyclic uroporphyrinogen III.</text>
</comment>
<comment type="similarity">
    <text evidence="2 9">Belongs to the uroporphyrinogen-III synthase family.</text>
</comment>
<dbReference type="EC" id="4.2.1.75" evidence="3 9"/>
<evidence type="ECO:0000256" key="7">
    <source>
        <dbReference type="ARBA" id="ARBA00040167"/>
    </source>
</evidence>
<proteinExistence type="inferred from homology"/>
<evidence type="ECO:0000256" key="9">
    <source>
        <dbReference type="RuleBase" id="RU366031"/>
    </source>
</evidence>
<dbReference type="CDD" id="cd06578">
    <property type="entry name" value="HemD"/>
    <property type="match status" value="1"/>
</dbReference>
<dbReference type="Gene3D" id="3.40.50.10090">
    <property type="match status" value="2"/>
</dbReference>
<dbReference type="EMBL" id="CAADFS010000001">
    <property type="protein sequence ID" value="VFK37440.1"/>
    <property type="molecule type" value="Genomic_DNA"/>
</dbReference>
<evidence type="ECO:0000256" key="8">
    <source>
        <dbReference type="ARBA" id="ARBA00048617"/>
    </source>
</evidence>
<dbReference type="UniPathway" id="UPA00251">
    <property type="reaction ID" value="UER00320"/>
</dbReference>
<accession>A0A450ZCQ9</accession>
<sequence length="273" mass="29582">MAENTINAPVPRGEAGKLAGIGVWVTRPSGQADTLARGIEREGGNVIRLPVIAIADVDNRTLVEEALMDRLGSFDLAIFVSVNAVRKGIHYVGGAANWPKKVRIAAIGKATTRALEERGLSCAFEPMPPYNSESLLALPELRADAITGSRVIVFRGVGGRALLGEVLTTRRARVEYAEVYRRILPQWVGKTPIPWEKIEIIVVTSGEGLENLFAIAGDQERERLGRMPLVVISKRMARFAGQLGVRFPPIVADNASDAAILSALRDWNADKSP</sequence>